<evidence type="ECO:0000313" key="13">
    <source>
        <dbReference type="EMBL" id="RCI03183.1"/>
    </source>
</evidence>
<feature type="region of interest" description="Disordered" evidence="11">
    <location>
        <begin position="1"/>
        <end position="41"/>
    </location>
</feature>
<dbReference type="PANTHER" id="PTHR31503">
    <property type="entry name" value="VACUOLAR CALCIUM ION TRANSPORTER"/>
    <property type="match status" value="1"/>
</dbReference>
<dbReference type="InterPro" id="IPR004713">
    <property type="entry name" value="CaH_exchang"/>
</dbReference>
<evidence type="ECO:0000259" key="12">
    <source>
        <dbReference type="Pfam" id="PF01699"/>
    </source>
</evidence>
<dbReference type="NCBIfam" id="TIGR00378">
    <property type="entry name" value="cax"/>
    <property type="match status" value="1"/>
</dbReference>
<protein>
    <recommendedName>
        <fullName evidence="10">Vacuolar calcium ion transporter</fullName>
    </recommendedName>
</protein>
<evidence type="ECO:0000256" key="11">
    <source>
        <dbReference type="SAM" id="MobiDB-lite"/>
    </source>
</evidence>
<dbReference type="InterPro" id="IPR044880">
    <property type="entry name" value="NCX_ion-bd_dom_sf"/>
</dbReference>
<keyword evidence="10" id="KW-0050">Antiport</keyword>
<accession>A0A367KLT5</accession>
<evidence type="ECO:0000256" key="3">
    <source>
        <dbReference type="ARBA" id="ARBA00022448"/>
    </source>
</evidence>
<sequence>MQGEKEIEENFATTSNVPTDRSLMSSPSSEHGTKSSIAEKSTKKISTRDGLRAIVTSSYVNVLIVFVPIGIASHFVWSPTVTFILNFLAIIPLAKLLGYATEDIALRTGEVIGGLLNATFGNAVELIISIISLTQNLVVVVQASMLGSILSNLLLVLGMCFWGGGYYYKTQHFNKTVAQTSASLLFISVASLLIPASFYGSITSAQSESATALAEGILKISRATSVILLILYFSYIFFQFLGPTIIEGGERFTNRGDVEGGEAQVEEEEEEEEEEPQMPPWMAVVLLLVITALVGVCAEFLVSAIEDVTEAWGISETFVGLILLPIVGNAAEHLTAVTCALKNKMDLALGVAVGSSMQIALLVTPLMVIIGWGMDVEMSLYFNIYETAILFIAVVMVNYLIMDGESNWLEGLMLVAIYIVIAISFYYYPDETNSGSGSLPSGNSTV</sequence>
<dbReference type="STRING" id="4846.A0A367KLT5"/>
<dbReference type="AlphaFoldDB" id="A0A367KLT5"/>
<dbReference type="PANTHER" id="PTHR31503:SF22">
    <property type="entry name" value="VACUOLAR CALCIUM ION TRANSPORTER"/>
    <property type="match status" value="1"/>
</dbReference>
<feature type="transmembrane region" description="Helical" evidence="10">
    <location>
        <begin position="408"/>
        <end position="428"/>
    </location>
</feature>
<feature type="compositionally biased region" description="Acidic residues" evidence="11">
    <location>
        <begin position="264"/>
        <end position="276"/>
    </location>
</feature>
<comment type="subcellular location">
    <subcellularLocation>
        <location evidence="1">Endomembrane system</location>
        <topology evidence="1">Multi-pass membrane protein</topology>
    </subcellularLocation>
    <subcellularLocation>
        <location evidence="10">Vacuole membrane</location>
    </subcellularLocation>
</comment>
<dbReference type="GO" id="GO:0000329">
    <property type="term" value="C:fungal-type vacuole membrane"/>
    <property type="evidence" value="ECO:0007669"/>
    <property type="project" value="TreeGrafter"/>
</dbReference>
<dbReference type="Pfam" id="PF01699">
    <property type="entry name" value="Na_Ca_ex"/>
    <property type="match status" value="2"/>
</dbReference>
<feature type="transmembrane region" description="Helical" evidence="10">
    <location>
        <begin position="145"/>
        <end position="168"/>
    </location>
</feature>
<evidence type="ECO:0000256" key="6">
    <source>
        <dbReference type="ARBA" id="ARBA00022837"/>
    </source>
</evidence>
<keyword evidence="5 10" id="KW-0812">Transmembrane</keyword>
<evidence type="ECO:0000256" key="9">
    <source>
        <dbReference type="ARBA" id="ARBA00023136"/>
    </source>
</evidence>
<evidence type="ECO:0000256" key="8">
    <source>
        <dbReference type="ARBA" id="ARBA00023065"/>
    </source>
</evidence>
<evidence type="ECO:0000256" key="2">
    <source>
        <dbReference type="ARBA" id="ARBA00008170"/>
    </source>
</evidence>
<feature type="domain" description="Sodium/calcium exchanger membrane region" evidence="12">
    <location>
        <begin position="80"/>
        <end position="240"/>
    </location>
</feature>
<feature type="transmembrane region" description="Helical" evidence="10">
    <location>
        <begin position="112"/>
        <end position="133"/>
    </location>
</feature>
<dbReference type="GO" id="GO:0015369">
    <property type="term" value="F:calcium:proton antiporter activity"/>
    <property type="evidence" value="ECO:0007669"/>
    <property type="project" value="UniProtKB-UniRule"/>
</dbReference>
<evidence type="ECO:0000256" key="7">
    <source>
        <dbReference type="ARBA" id="ARBA00022989"/>
    </source>
</evidence>
<keyword evidence="4 10" id="KW-0109">Calcium transport</keyword>
<comment type="function">
    <text evidence="10">Has a role in promoting intracellular calcium ion sequestration via the exchange of calcium ions for hydrogen ions across the vacuolar membrane. Involved also in manganese ion homeostasis via its uptake into the vacuole.</text>
</comment>
<keyword evidence="9 10" id="KW-0472">Membrane</keyword>
<dbReference type="OrthoDB" id="1699231at2759"/>
<feature type="compositionally biased region" description="Polar residues" evidence="11">
    <location>
        <begin position="11"/>
        <end position="39"/>
    </location>
</feature>
<feature type="transmembrane region" description="Helical" evidence="10">
    <location>
        <begin position="281"/>
        <end position="305"/>
    </location>
</feature>
<proteinExistence type="inferred from homology"/>
<dbReference type="GO" id="GO:0012505">
    <property type="term" value="C:endomembrane system"/>
    <property type="evidence" value="ECO:0007669"/>
    <property type="project" value="UniProtKB-SubCell"/>
</dbReference>
<dbReference type="FunFam" id="1.20.1420.30:FF:000011">
    <property type="entry name" value="Vacuolar calcium ion transporter"/>
    <property type="match status" value="1"/>
</dbReference>
<feature type="transmembrane region" description="Helical" evidence="10">
    <location>
        <begin position="180"/>
        <end position="200"/>
    </location>
</feature>
<feature type="transmembrane region" description="Helical" evidence="10">
    <location>
        <begin position="53"/>
        <end position="77"/>
    </location>
</feature>
<keyword evidence="8 10" id="KW-0406">Ion transport</keyword>
<name>A0A367KLT5_RHIST</name>
<dbReference type="Proteomes" id="UP000253551">
    <property type="component" value="Unassembled WGS sequence"/>
</dbReference>
<feature type="transmembrane region" description="Helical" evidence="10">
    <location>
        <begin position="220"/>
        <end position="241"/>
    </location>
</feature>
<evidence type="ECO:0000256" key="4">
    <source>
        <dbReference type="ARBA" id="ARBA00022568"/>
    </source>
</evidence>
<gene>
    <name evidence="13" type="ORF">CU098_005481</name>
</gene>
<organism evidence="13 14">
    <name type="scientific">Rhizopus stolonifer</name>
    <name type="common">Rhizopus nigricans</name>
    <dbReference type="NCBI Taxonomy" id="4846"/>
    <lineage>
        <taxon>Eukaryota</taxon>
        <taxon>Fungi</taxon>
        <taxon>Fungi incertae sedis</taxon>
        <taxon>Mucoromycota</taxon>
        <taxon>Mucoromycotina</taxon>
        <taxon>Mucoromycetes</taxon>
        <taxon>Mucorales</taxon>
        <taxon>Mucorineae</taxon>
        <taxon>Rhizopodaceae</taxon>
        <taxon>Rhizopus</taxon>
    </lineage>
</organism>
<keyword evidence="3 10" id="KW-0813">Transport</keyword>
<feature type="transmembrane region" description="Helical" evidence="10">
    <location>
        <begin position="83"/>
        <end position="100"/>
    </location>
</feature>
<keyword evidence="14" id="KW-1185">Reference proteome</keyword>
<comment type="similarity">
    <text evidence="2 10">Belongs to the Ca(2+):cation antiporter (CaCA) (TC 2.A.19) family.</text>
</comment>
<keyword evidence="6 10" id="KW-0106">Calcium</keyword>
<dbReference type="EMBL" id="PJQM01001114">
    <property type="protein sequence ID" value="RCI03183.1"/>
    <property type="molecule type" value="Genomic_DNA"/>
</dbReference>
<dbReference type="InterPro" id="IPR004798">
    <property type="entry name" value="CAX-like"/>
</dbReference>
<reference evidence="13 14" key="1">
    <citation type="journal article" date="2018" name="G3 (Bethesda)">
        <title>Phylogenetic and Phylogenomic Definition of Rhizopus Species.</title>
        <authorList>
            <person name="Gryganskyi A.P."/>
            <person name="Golan J."/>
            <person name="Dolatabadi S."/>
            <person name="Mondo S."/>
            <person name="Robb S."/>
            <person name="Idnurm A."/>
            <person name="Muszewska A."/>
            <person name="Steczkiewicz K."/>
            <person name="Masonjones S."/>
            <person name="Liao H.L."/>
            <person name="Gajdeczka M.T."/>
            <person name="Anike F."/>
            <person name="Vuek A."/>
            <person name="Anishchenko I.M."/>
            <person name="Voigt K."/>
            <person name="de Hoog G.S."/>
            <person name="Smith M.E."/>
            <person name="Heitman J."/>
            <person name="Vilgalys R."/>
            <person name="Stajich J.E."/>
        </authorList>
    </citation>
    <scope>NUCLEOTIDE SEQUENCE [LARGE SCALE GENOMIC DNA]</scope>
    <source>
        <strain evidence="13 14">LSU 92-RS-03</strain>
    </source>
</reference>
<feature type="domain" description="Sodium/calcium exchanger membrane region" evidence="12">
    <location>
        <begin position="283"/>
        <end position="425"/>
    </location>
</feature>
<feature type="region of interest" description="Disordered" evidence="11">
    <location>
        <begin position="254"/>
        <end position="277"/>
    </location>
</feature>
<evidence type="ECO:0000256" key="5">
    <source>
        <dbReference type="ARBA" id="ARBA00022692"/>
    </source>
</evidence>
<dbReference type="GO" id="GO:0006874">
    <property type="term" value="P:intracellular calcium ion homeostasis"/>
    <property type="evidence" value="ECO:0007669"/>
    <property type="project" value="TreeGrafter"/>
</dbReference>
<keyword evidence="10" id="KW-0926">Vacuole</keyword>
<feature type="transmembrane region" description="Helical" evidence="10">
    <location>
        <begin position="348"/>
        <end position="374"/>
    </location>
</feature>
<dbReference type="InterPro" id="IPR004837">
    <property type="entry name" value="NaCa_Exmemb"/>
</dbReference>
<feature type="transmembrane region" description="Helical" evidence="10">
    <location>
        <begin position="380"/>
        <end position="401"/>
    </location>
</feature>
<keyword evidence="7 10" id="KW-1133">Transmembrane helix</keyword>
<dbReference type="NCBIfam" id="TIGR00846">
    <property type="entry name" value="caca2"/>
    <property type="match status" value="1"/>
</dbReference>
<evidence type="ECO:0000256" key="10">
    <source>
        <dbReference type="RuleBase" id="RU365028"/>
    </source>
</evidence>
<dbReference type="Gene3D" id="1.20.1420.30">
    <property type="entry name" value="NCX, central ion-binding region"/>
    <property type="match status" value="2"/>
</dbReference>
<feature type="transmembrane region" description="Helical" evidence="10">
    <location>
        <begin position="317"/>
        <end position="341"/>
    </location>
</feature>
<comment type="caution">
    <text evidence="13">The sequence shown here is derived from an EMBL/GenBank/DDBJ whole genome shotgun (WGS) entry which is preliminary data.</text>
</comment>
<evidence type="ECO:0000256" key="1">
    <source>
        <dbReference type="ARBA" id="ARBA00004127"/>
    </source>
</evidence>
<evidence type="ECO:0000313" key="14">
    <source>
        <dbReference type="Proteomes" id="UP000253551"/>
    </source>
</evidence>